<dbReference type="Proteomes" id="UP000276133">
    <property type="component" value="Unassembled WGS sequence"/>
</dbReference>
<protein>
    <submittedName>
        <fullName evidence="1">Uncharacterized protein</fullName>
    </submittedName>
</protein>
<reference evidence="1 2" key="1">
    <citation type="journal article" date="2018" name="Sci. Rep.">
        <title>Genomic signatures of local adaptation to the degree of environmental predictability in rotifers.</title>
        <authorList>
            <person name="Franch-Gras L."/>
            <person name="Hahn C."/>
            <person name="Garcia-Roger E.M."/>
            <person name="Carmona M.J."/>
            <person name="Serra M."/>
            <person name="Gomez A."/>
        </authorList>
    </citation>
    <scope>NUCLEOTIDE SEQUENCE [LARGE SCALE GENOMIC DNA]</scope>
    <source>
        <strain evidence="1">HYR1</strain>
    </source>
</reference>
<accession>A0A3M7R7M7</accession>
<dbReference type="AlphaFoldDB" id="A0A3M7R7M7"/>
<name>A0A3M7R7M7_BRAPC</name>
<dbReference type="EMBL" id="REGN01004014">
    <property type="protein sequence ID" value="RNA19622.1"/>
    <property type="molecule type" value="Genomic_DNA"/>
</dbReference>
<comment type="caution">
    <text evidence="1">The sequence shown here is derived from an EMBL/GenBank/DDBJ whole genome shotgun (WGS) entry which is preliminary data.</text>
</comment>
<keyword evidence="2" id="KW-1185">Reference proteome</keyword>
<organism evidence="1 2">
    <name type="scientific">Brachionus plicatilis</name>
    <name type="common">Marine rotifer</name>
    <name type="synonym">Brachionus muelleri</name>
    <dbReference type="NCBI Taxonomy" id="10195"/>
    <lineage>
        <taxon>Eukaryota</taxon>
        <taxon>Metazoa</taxon>
        <taxon>Spiralia</taxon>
        <taxon>Gnathifera</taxon>
        <taxon>Rotifera</taxon>
        <taxon>Eurotatoria</taxon>
        <taxon>Monogononta</taxon>
        <taxon>Pseudotrocha</taxon>
        <taxon>Ploima</taxon>
        <taxon>Brachionidae</taxon>
        <taxon>Brachionus</taxon>
    </lineage>
</organism>
<proteinExistence type="predicted"/>
<gene>
    <name evidence="1" type="ORF">BpHYR1_008886</name>
</gene>
<sequence>MGGQLFVRKKGAVKNAVYYLAKKIKKTSLASYVFLSQAGHILRQECLRRRLTRKTSMEADQAKNI</sequence>
<evidence type="ECO:0000313" key="1">
    <source>
        <dbReference type="EMBL" id="RNA19622.1"/>
    </source>
</evidence>
<evidence type="ECO:0000313" key="2">
    <source>
        <dbReference type="Proteomes" id="UP000276133"/>
    </source>
</evidence>